<dbReference type="FunFam" id="3.30.430.20:FF:000002">
    <property type="entry name" value="Cysteine-rich receptor-like protein kinase 10"/>
    <property type="match status" value="1"/>
</dbReference>
<dbReference type="EMBL" id="MNCJ02000320">
    <property type="protein sequence ID" value="KAF5804184.1"/>
    <property type="molecule type" value="Genomic_DNA"/>
</dbReference>
<reference evidence="22 24" key="1">
    <citation type="journal article" date="2017" name="Nature">
        <title>The sunflower genome provides insights into oil metabolism, flowering and Asterid evolution.</title>
        <authorList>
            <person name="Badouin H."/>
            <person name="Gouzy J."/>
            <person name="Grassa C.J."/>
            <person name="Murat F."/>
            <person name="Staton S.E."/>
            <person name="Cottret L."/>
            <person name="Lelandais-Briere C."/>
            <person name="Owens G.L."/>
            <person name="Carrere S."/>
            <person name="Mayjonade B."/>
            <person name="Legrand L."/>
            <person name="Gill N."/>
            <person name="Kane N.C."/>
            <person name="Bowers J.E."/>
            <person name="Hubner S."/>
            <person name="Bellec A."/>
            <person name="Berard A."/>
            <person name="Berges H."/>
            <person name="Blanchet N."/>
            <person name="Boniface M.C."/>
            <person name="Brunel D."/>
            <person name="Catrice O."/>
            <person name="Chaidir N."/>
            <person name="Claudel C."/>
            <person name="Donnadieu C."/>
            <person name="Faraut T."/>
            <person name="Fievet G."/>
            <person name="Helmstetter N."/>
            <person name="King M."/>
            <person name="Knapp S.J."/>
            <person name="Lai Z."/>
            <person name="Le Paslier M.C."/>
            <person name="Lippi Y."/>
            <person name="Lorenzon L."/>
            <person name="Mandel J.R."/>
            <person name="Marage G."/>
            <person name="Marchand G."/>
            <person name="Marquand E."/>
            <person name="Bret-Mestries E."/>
            <person name="Morien E."/>
            <person name="Nambeesan S."/>
            <person name="Nguyen T."/>
            <person name="Pegot-Espagnet P."/>
            <person name="Pouilly N."/>
            <person name="Raftis F."/>
            <person name="Sallet E."/>
            <person name="Schiex T."/>
            <person name="Thomas J."/>
            <person name="Vandecasteele C."/>
            <person name="Vares D."/>
            <person name="Vear F."/>
            <person name="Vautrin S."/>
            <person name="Crespi M."/>
            <person name="Mangin B."/>
            <person name="Burke J.M."/>
            <person name="Salse J."/>
            <person name="Munos S."/>
            <person name="Vincourt P."/>
            <person name="Rieseberg L.H."/>
            <person name="Langlade N.B."/>
        </authorList>
    </citation>
    <scope>NUCLEOTIDE SEQUENCE [LARGE SCALE GENOMIC DNA]</scope>
    <source>
        <strain evidence="24">cv. SF193</strain>
        <tissue evidence="22">Leaves</tissue>
    </source>
</reference>
<dbReference type="SMART" id="SM00220">
    <property type="entry name" value="S_TKc"/>
    <property type="match status" value="1"/>
</dbReference>
<dbReference type="AlphaFoldDB" id="A0A251UM93"/>
<evidence type="ECO:0000256" key="11">
    <source>
        <dbReference type="ARBA" id="ARBA00022989"/>
    </source>
</evidence>
<dbReference type="GO" id="GO:0006955">
    <property type="term" value="P:immune response"/>
    <property type="evidence" value="ECO:0000318"/>
    <property type="project" value="GO_Central"/>
</dbReference>
<reference evidence="22" key="3">
    <citation type="submission" date="2020-06" db="EMBL/GenBank/DDBJ databases">
        <title>Helianthus annuus Genome sequencing and assembly Release 2.</title>
        <authorList>
            <person name="Gouzy J."/>
            <person name="Langlade N."/>
            <person name="Munos S."/>
        </authorList>
    </citation>
    <scope>NUCLEOTIDE SEQUENCE</scope>
    <source>
        <tissue evidence="22">Leaves</tissue>
    </source>
</reference>
<dbReference type="InterPro" id="IPR038408">
    <property type="entry name" value="GNK2_sf"/>
</dbReference>
<protein>
    <submittedName>
        <fullName evidence="23">Putative cysteine-rich RLK (RECEPTOR-like protein kinase) 41</fullName>
    </submittedName>
</protein>
<evidence type="ECO:0000256" key="2">
    <source>
        <dbReference type="ARBA" id="ARBA00022527"/>
    </source>
</evidence>
<dbReference type="PROSITE" id="PS50011">
    <property type="entry name" value="PROTEIN_KINASE_DOM"/>
    <property type="match status" value="1"/>
</dbReference>
<dbReference type="SUPFAM" id="SSF56112">
    <property type="entry name" value="Protein kinase-like (PK-like)"/>
    <property type="match status" value="1"/>
</dbReference>
<evidence type="ECO:0000256" key="5">
    <source>
        <dbReference type="ARBA" id="ARBA00022692"/>
    </source>
</evidence>
<keyword evidence="7" id="KW-0677">Repeat</keyword>
<keyword evidence="14" id="KW-0325">Glycoprotein</keyword>
<organism evidence="23 24">
    <name type="scientific">Helianthus annuus</name>
    <name type="common">Common sunflower</name>
    <dbReference type="NCBI Taxonomy" id="4232"/>
    <lineage>
        <taxon>Eukaryota</taxon>
        <taxon>Viridiplantae</taxon>
        <taxon>Streptophyta</taxon>
        <taxon>Embryophyta</taxon>
        <taxon>Tracheophyta</taxon>
        <taxon>Spermatophyta</taxon>
        <taxon>Magnoliopsida</taxon>
        <taxon>eudicotyledons</taxon>
        <taxon>Gunneridae</taxon>
        <taxon>Pentapetalae</taxon>
        <taxon>asterids</taxon>
        <taxon>campanulids</taxon>
        <taxon>Asterales</taxon>
        <taxon>Asteraceae</taxon>
        <taxon>Asteroideae</taxon>
        <taxon>Heliantheae alliance</taxon>
        <taxon>Heliantheae</taxon>
        <taxon>Helianthus</taxon>
    </lineage>
</organism>
<proteinExistence type="predicted"/>
<dbReference type="Proteomes" id="UP000215914">
    <property type="component" value="Chromosome 5"/>
</dbReference>
<dbReference type="InterPro" id="IPR008271">
    <property type="entry name" value="Ser/Thr_kinase_AS"/>
</dbReference>
<feature type="domain" description="Gnk2-homologous" evidence="21">
    <location>
        <begin position="25"/>
        <end position="131"/>
    </location>
</feature>
<keyword evidence="13 23" id="KW-0675">Receptor</keyword>
<evidence type="ECO:0000313" key="24">
    <source>
        <dbReference type="Proteomes" id="UP000215914"/>
    </source>
</evidence>
<dbReference type="Gene3D" id="3.30.430.20">
    <property type="entry name" value="Gnk2 domain, C-X8-C-X2-C motif"/>
    <property type="match status" value="1"/>
</dbReference>
<comment type="catalytic activity">
    <reaction evidence="16">
        <text>L-threonyl-[protein] + ATP = O-phospho-L-threonyl-[protein] + ADP + H(+)</text>
        <dbReference type="Rhea" id="RHEA:46608"/>
        <dbReference type="Rhea" id="RHEA-COMP:11060"/>
        <dbReference type="Rhea" id="RHEA-COMP:11605"/>
        <dbReference type="ChEBI" id="CHEBI:15378"/>
        <dbReference type="ChEBI" id="CHEBI:30013"/>
        <dbReference type="ChEBI" id="CHEBI:30616"/>
        <dbReference type="ChEBI" id="CHEBI:61977"/>
        <dbReference type="ChEBI" id="CHEBI:456216"/>
    </reaction>
</comment>
<comment type="subcellular location">
    <subcellularLocation>
        <location evidence="1">Membrane</location>
        <topology evidence="1">Single-pass membrane protein</topology>
    </subcellularLocation>
</comment>
<name>A0A251UM93_HELAN</name>
<evidence type="ECO:0000256" key="12">
    <source>
        <dbReference type="ARBA" id="ARBA00023136"/>
    </source>
</evidence>
<dbReference type="GO" id="GO:0007165">
    <property type="term" value="P:signal transduction"/>
    <property type="evidence" value="ECO:0000318"/>
    <property type="project" value="GO_Central"/>
</dbReference>
<evidence type="ECO:0000256" key="14">
    <source>
        <dbReference type="ARBA" id="ARBA00023180"/>
    </source>
</evidence>
<dbReference type="GO" id="GO:0005524">
    <property type="term" value="F:ATP binding"/>
    <property type="evidence" value="ECO:0007669"/>
    <property type="project" value="UniProtKB-UniRule"/>
</dbReference>
<keyword evidence="8 17" id="KW-0547">Nucleotide-binding</keyword>
<evidence type="ECO:0000256" key="7">
    <source>
        <dbReference type="ARBA" id="ARBA00022737"/>
    </source>
</evidence>
<comment type="catalytic activity">
    <reaction evidence="15">
        <text>L-seryl-[protein] + ATP = O-phospho-L-seryl-[protein] + ADP + H(+)</text>
        <dbReference type="Rhea" id="RHEA:17989"/>
        <dbReference type="Rhea" id="RHEA-COMP:9863"/>
        <dbReference type="Rhea" id="RHEA-COMP:11604"/>
        <dbReference type="ChEBI" id="CHEBI:15378"/>
        <dbReference type="ChEBI" id="CHEBI:29999"/>
        <dbReference type="ChEBI" id="CHEBI:30616"/>
        <dbReference type="ChEBI" id="CHEBI:83421"/>
        <dbReference type="ChEBI" id="CHEBI:456216"/>
    </reaction>
</comment>
<feature type="transmembrane region" description="Helical" evidence="19">
    <location>
        <begin position="162"/>
        <end position="186"/>
    </location>
</feature>
<dbReference type="PROSITE" id="PS00108">
    <property type="entry name" value="PROTEIN_KINASE_ST"/>
    <property type="match status" value="1"/>
</dbReference>
<evidence type="ECO:0000256" key="13">
    <source>
        <dbReference type="ARBA" id="ARBA00023170"/>
    </source>
</evidence>
<dbReference type="InterPro" id="IPR011009">
    <property type="entry name" value="Kinase-like_dom_sf"/>
</dbReference>
<evidence type="ECO:0000256" key="15">
    <source>
        <dbReference type="ARBA" id="ARBA00047558"/>
    </source>
</evidence>
<dbReference type="CDD" id="cd14066">
    <property type="entry name" value="STKc_IRAK"/>
    <property type="match status" value="1"/>
</dbReference>
<dbReference type="InterPro" id="IPR002902">
    <property type="entry name" value="GNK2"/>
</dbReference>
<dbReference type="Gene3D" id="1.10.510.10">
    <property type="entry name" value="Transferase(Phosphotransferase) domain 1"/>
    <property type="match status" value="1"/>
</dbReference>
<evidence type="ECO:0000259" key="20">
    <source>
        <dbReference type="PROSITE" id="PS50011"/>
    </source>
</evidence>
<dbReference type="OMA" id="METCPRE"/>
<dbReference type="FunFam" id="3.30.200.20:FF:000142">
    <property type="entry name" value="Cysteine-rich receptor-like protein kinase 10"/>
    <property type="match status" value="1"/>
</dbReference>
<feature type="region of interest" description="Disordered" evidence="18">
    <location>
        <begin position="519"/>
        <end position="543"/>
    </location>
</feature>
<dbReference type="Gramene" id="mRNA:HanXRQr2_Chr05g0194201">
    <property type="protein sequence ID" value="mRNA:HanXRQr2_Chr05g0194201"/>
    <property type="gene ID" value="HanXRQr2_Chr05g0194201"/>
</dbReference>
<dbReference type="PANTHER" id="PTHR27002:SF1073">
    <property type="entry name" value="CYSTEINE-RICH RECEPTOR-LIKE PROTEIN KINASE 29"/>
    <property type="match status" value="1"/>
</dbReference>
<evidence type="ECO:0000256" key="10">
    <source>
        <dbReference type="ARBA" id="ARBA00022840"/>
    </source>
</evidence>
<evidence type="ECO:0000256" key="1">
    <source>
        <dbReference type="ARBA" id="ARBA00004167"/>
    </source>
</evidence>
<evidence type="ECO:0000256" key="16">
    <source>
        <dbReference type="ARBA" id="ARBA00047951"/>
    </source>
</evidence>
<evidence type="ECO:0000256" key="9">
    <source>
        <dbReference type="ARBA" id="ARBA00022777"/>
    </source>
</evidence>
<dbReference type="PANTHER" id="PTHR27002">
    <property type="entry name" value="RECEPTOR-LIKE SERINE/THREONINE-PROTEIN KINASE SD1-8"/>
    <property type="match status" value="1"/>
</dbReference>
<evidence type="ECO:0000256" key="6">
    <source>
        <dbReference type="ARBA" id="ARBA00022729"/>
    </source>
</evidence>
<evidence type="ECO:0000256" key="17">
    <source>
        <dbReference type="PROSITE-ProRule" id="PRU10141"/>
    </source>
</evidence>
<keyword evidence="9 23" id="KW-0418">Kinase</keyword>
<evidence type="ECO:0000256" key="18">
    <source>
        <dbReference type="SAM" id="MobiDB-lite"/>
    </source>
</evidence>
<dbReference type="GO" id="GO:0004674">
    <property type="term" value="F:protein serine/threonine kinase activity"/>
    <property type="evidence" value="ECO:0000318"/>
    <property type="project" value="GO_Central"/>
</dbReference>
<evidence type="ECO:0000256" key="19">
    <source>
        <dbReference type="SAM" id="Phobius"/>
    </source>
</evidence>
<dbReference type="Pfam" id="PF01657">
    <property type="entry name" value="Stress-antifung"/>
    <property type="match status" value="1"/>
</dbReference>
<dbReference type="EMBL" id="CM007894">
    <property type="protein sequence ID" value="OTG23892.1"/>
    <property type="molecule type" value="Genomic_DNA"/>
</dbReference>
<dbReference type="CDD" id="cd23509">
    <property type="entry name" value="Gnk2-like"/>
    <property type="match status" value="1"/>
</dbReference>
<evidence type="ECO:0000313" key="23">
    <source>
        <dbReference type="EMBL" id="OTG23892.1"/>
    </source>
</evidence>
<keyword evidence="2" id="KW-0723">Serine/threonine-protein kinase</keyword>
<dbReference type="FunFam" id="1.10.510.10:FF:000129">
    <property type="entry name" value="cysteine-rich receptor-like protein kinase 10"/>
    <property type="match status" value="1"/>
</dbReference>
<evidence type="ECO:0000259" key="21">
    <source>
        <dbReference type="PROSITE" id="PS51473"/>
    </source>
</evidence>
<dbReference type="InterPro" id="IPR017441">
    <property type="entry name" value="Protein_kinase_ATP_BS"/>
</dbReference>
<feature type="domain" description="Protein kinase" evidence="20">
    <location>
        <begin position="223"/>
        <end position="509"/>
    </location>
</feature>
<keyword evidence="10 17" id="KW-0067">ATP-binding</keyword>
<feature type="binding site" evidence="17">
    <location>
        <position position="251"/>
    </location>
    <ligand>
        <name>ATP</name>
        <dbReference type="ChEBI" id="CHEBI:30616"/>
    </ligand>
</feature>
<keyword evidence="4 22" id="KW-0808">Transferase</keyword>
<dbReference type="GO" id="GO:0005886">
    <property type="term" value="C:plasma membrane"/>
    <property type="evidence" value="ECO:0000318"/>
    <property type="project" value="GO_Central"/>
</dbReference>
<evidence type="ECO:0000313" key="22">
    <source>
        <dbReference type="EMBL" id="KAF5804184.1"/>
    </source>
</evidence>
<keyword evidence="11 19" id="KW-1133">Transmembrane helix</keyword>
<dbReference type="GO" id="GO:0006950">
    <property type="term" value="P:response to stress"/>
    <property type="evidence" value="ECO:0007669"/>
    <property type="project" value="UniProtKB-ARBA"/>
</dbReference>
<dbReference type="Gene3D" id="3.30.200.20">
    <property type="entry name" value="Phosphorylase Kinase, domain 1"/>
    <property type="match status" value="1"/>
</dbReference>
<keyword evidence="24" id="KW-1185">Reference proteome</keyword>
<gene>
    <name evidence="23" type="primary">CRK41</name>
    <name evidence="23" type="ORF">HannXRQ_Chr05g0130671</name>
    <name evidence="22" type="ORF">HanXRQr2_Chr05g0194201</name>
</gene>
<keyword evidence="12 19" id="KW-0472">Membrane</keyword>
<accession>A0A251UM93</accession>
<sequence length="543" mass="60075">MDSAVYYDNCMVKYSNVTVLGKTQIKNFITHASPNNATDGARFHQDVVKLFENLTAEAADGGLLKYATGTVIGPNATVTYGLVQCTPDLSNQQCTNCLEDAVGQLAKCCYGKTGARVLLPLCNLRYEANRFYNDVAVLPPRPPPPPPPPSVTGGKPKNLTRIVSSIVITTAACAIIAVTICNLAIFRKKKLLQASLESKITEISILEFLEYSLDTVLAATNDFSEDNKIGEGGFGSVYKGELEDGRLIAVKRLSRDSGQGEQQFKNEVLLVAKLHHRNLVGLLGFCLEEKERLLIYDYLPNSSLDKFLFDPTKSALLDWEKRYNIIEGVARGLLYLHEDSRLRILHRDLKASNVLLDNDMNAKITDFGMARLFKPNETQGNTGRVVGTYGYMAPEYVMHGHFSIKLDVFSFGVLVLEIITGQSNQNFQQEDGVYLLSYAWKSWRDGTLANIIDPVLLKGPNSLNDIFRSVHIALLCVQKNAIDRPTMSQVVLMLGSSSLTLQVPLEPAFFYHSTIDASKEDSNRSESPLVSVNDVTNSEMVPR</sequence>
<reference evidence="23" key="2">
    <citation type="submission" date="2017-02" db="EMBL/GenBank/DDBJ databases">
        <title>Sunflower complete genome.</title>
        <authorList>
            <person name="Langlade N."/>
            <person name="Munos S."/>
        </authorList>
    </citation>
    <scope>NUCLEOTIDE SEQUENCE [LARGE SCALE GENOMIC DNA]</scope>
    <source>
        <tissue evidence="23">Leaves</tissue>
    </source>
</reference>
<feature type="compositionally biased region" description="Polar residues" evidence="18">
    <location>
        <begin position="525"/>
        <end position="543"/>
    </location>
</feature>
<evidence type="ECO:0000256" key="3">
    <source>
        <dbReference type="ARBA" id="ARBA00022553"/>
    </source>
</evidence>
<dbReference type="Pfam" id="PF00069">
    <property type="entry name" value="Pkinase"/>
    <property type="match status" value="1"/>
</dbReference>
<dbReference type="InParanoid" id="A0A251UM93"/>
<keyword evidence="5 19" id="KW-0812">Transmembrane</keyword>
<keyword evidence="3" id="KW-0597">Phosphoprotein</keyword>
<dbReference type="InterPro" id="IPR000719">
    <property type="entry name" value="Prot_kinase_dom"/>
</dbReference>
<dbReference type="PROSITE" id="PS00107">
    <property type="entry name" value="PROTEIN_KINASE_ATP"/>
    <property type="match status" value="1"/>
</dbReference>
<dbReference type="PROSITE" id="PS51473">
    <property type="entry name" value="GNK2"/>
    <property type="match status" value="1"/>
</dbReference>
<evidence type="ECO:0000256" key="4">
    <source>
        <dbReference type="ARBA" id="ARBA00022679"/>
    </source>
</evidence>
<keyword evidence="6" id="KW-0732">Signal</keyword>
<evidence type="ECO:0000256" key="8">
    <source>
        <dbReference type="ARBA" id="ARBA00022741"/>
    </source>
</evidence>